<dbReference type="InterPro" id="IPR050256">
    <property type="entry name" value="Glycosyltransferase_2"/>
</dbReference>
<reference evidence="2 3" key="1">
    <citation type="submission" date="2019-02" db="EMBL/GenBank/DDBJ databases">
        <title>Deep-cultivation of Planctomycetes and their phenomic and genomic characterization uncovers novel biology.</title>
        <authorList>
            <person name="Wiegand S."/>
            <person name="Jogler M."/>
            <person name="Boedeker C."/>
            <person name="Pinto D."/>
            <person name="Vollmers J."/>
            <person name="Rivas-Marin E."/>
            <person name="Kohn T."/>
            <person name="Peeters S.H."/>
            <person name="Heuer A."/>
            <person name="Rast P."/>
            <person name="Oberbeckmann S."/>
            <person name="Bunk B."/>
            <person name="Jeske O."/>
            <person name="Meyerdierks A."/>
            <person name="Storesund J.E."/>
            <person name="Kallscheuer N."/>
            <person name="Luecker S."/>
            <person name="Lage O.M."/>
            <person name="Pohl T."/>
            <person name="Merkel B.J."/>
            <person name="Hornburger P."/>
            <person name="Mueller R.-W."/>
            <person name="Bruemmer F."/>
            <person name="Labrenz M."/>
            <person name="Spormann A.M."/>
            <person name="Op den Camp H."/>
            <person name="Overmann J."/>
            <person name="Amann R."/>
            <person name="Jetten M.S.M."/>
            <person name="Mascher T."/>
            <person name="Medema M.H."/>
            <person name="Devos D.P."/>
            <person name="Kaster A.-K."/>
            <person name="Ovreas L."/>
            <person name="Rohde M."/>
            <person name="Galperin M.Y."/>
            <person name="Jogler C."/>
        </authorList>
    </citation>
    <scope>NUCLEOTIDE SEQUENCE [LARGE SCALE GENOMIC DNA]</scope>
    <source>
        <strain evidence="2 3">CA12</strain>
    </source>
</reference>
<protein>
    <submittedName>
        <fullName evidence="2">Undecaprenyl-phosphate mannosyltransferase</fullName>
        <ecNumber evidence="2">2.4.1.54</ecNumber>
    </submittedName>
</protein>
<dbReference type="OrthoDB" id="9810303at2"/>
<dbReference type="InterPro" id="IPR029044">
    <property type="entry name" value="Nucleotide-diphossugar_trans"/>
</dbReference>
<dbReference type="EC" id="2.4.1.54" evidence="2"/>
<dbReference type="CDD" id="cd04179">
    <property type="entry name" value="DPM_DPG-synthase_like"/>
    <property type="match status" value="1"/>
</dbReference>
<dbReference type="PANTHER" id="PTHR48090">
    <property type="entry name" value="UNDECAPRENYL-PHOSPHATE 4-DEOXY-4-FORMAMIDO-L-ARABINOSE TRANSFERASE-RELATED"/>
    <property type="match status" value="1"/>
</dbReference>
<accession>A0A517PCP3</accession>
<evidence type="ECO:0000313" key="3">
    <source>
        <dbReference type="Proteomes" id="UP000318741"/>
    </source>
</evidence>
<dbReference type="Gene3D" id="3.90.550.10">
    <property type="entry name" value="Spore Coat Polysaccharide Biosynthesis Protein SpsA, Chain A"/>
    <property type="match status" value="1"/>
</dbReference>
<keyword evidence="3" id="KW-1185">Reference proteome</keyword>
<proteinExistence type="predicted"/>
<dbReference type="AlphaFoldDB" id="A0A517PCP3"/>
<dbReference type="RefSeq" id="WP_145360036.1">
    <property type="nucleotide sequence ID" value="NZ_CP036265.1"/>
</dbReference>
<dbReference type="Proteomes" id="UP000318741">
    <property type="component" value="Chromosome"/>
</dbReference>
<dbReference type="KEGG" id="acaf:CA12_32480"/>
<organism evidence="2 3">
    <name type="scientific">Alienimonas californiensis</name>
    <dbReference type="NCBI Taxonomy" id="2527989"/>
    <lineage>
        <taxon>Bacteria</taxon>
        <taxon>Pseudomonadati</taxon>
        <taxon>Planctomycetota</taxon>
        <taxon>Planctomycetia</taxon>
        <taxon>Planctomycetales</taxon>
        <taxon>Planctomycetaceae</taxon>
        <taxon>Alienimonas</taxon>
    </lineage>
</organism>
<gene>
    <name evidence="2" type="ORF">CA12_32480</name>
</gene>
<sequence length="286" mass="31731">MPAPTATEATPRRRATDVGGAAFSPAWYERLEASLGPTACRQLGFYAIPEGFTLSVVIPVYNEEATLQALVQRVRDVPVRKEILLVDDGSRDGSRALTEQLAAAPADAFNTVRAFAQPHNMGKGAAVRRGFAEATGDCVVVQDADLEYDPAEYPKLLEPIVNGRADAVFGSRFLGDRPHRVLYFWHSLGNKFLTLLSNMFTDLNLTDMETCYKVFRRELIQEIVPTLKSNRFGFEPEVTAKIARRKARVYEVSVSYSGRTYAEGKKIGWKDGVSALWCIVRYGLAD</sequence>
<dbReference type="GO" id="GO:0047267">
    <property type="term" value="F:undecaprenyl-phosphate mannosyltransferase activity"/>
    <property type="evidence" value="ECO:0007669"/>
    <property type="project" value="UniProtKB-EC"/>
</dbReference>
<dbReference type="PANTHER" id="PTHR48090:SF7">
    <property type="entry name" value="RFBJ PROTEIN"/>
    <property type="match status" value="1"/>
</dbReference>
<evidence type="ECO:0000313" key="2">
    <source>
        <dbReference type="EMBL" id="QDT17136.1"/>
    </source>
</evidence>
<dbReference type="EMBL" id="CP036265">
    <property type="protein sequence ID" value="QDT17136.1"/>
    <property type="molecule type" value="Genomic_DNA"/>
</dbReference>
<dbReference type="Pfam" id="PF00535">
    <property type="entry name" value="Glycos_transf_2"/>
    <property type="match status" value="1"/>
</dbReference>
<name>A0A517PCP3_9PLAN</name>
<dbReference type="InterPro" id="IPR001173">
    <property type="entry name" value="Glyco_trans_2-like"/>
</dbReference>
<keyword evidence="2" id="KW-0808">Transferase</keyword>
<feature type="domain" description="Glycosyltransferase 2-like" evidence="1">
    <location>
        <begin position="55"/>
        <end position="223"/>
    </location>
</feature>
<dbReference type="SUPFAM" id="SSF53448">
    <property type="entry name" value="Nucleotide-diphospho-sugar transferases"/>
    <property type="match status" value="1"/>
</dbReference>
<keyword evidence="2" id="KW-0328">Glycosyltransferase</keyword>
<evidence type="ECO:0000259" key="1">
    <source>
        <dbReference type="Pfam" id="PF00535"/>
    </source>
</evidence>